<comment type="caution">
    <text evidence="10">Lacks conserved residue(s) required for the propagation of feature annotation.</text>
</comment>
<dbReference type="Proteomes" id="UP000216312">
    <property type="component" value="Unassembled WGS sequence"/>
</dbReference>
<dbReference type="InterPro" id="IPR050395">
    <property type="entry name" value="4Fe4S_Ferredoxin_RnfB"/>
</dbReference>
<comment type="cofactor">
    <cofactor evidence="10">
        <name>[4Fe-4S] cluster</name>
        <dbReference type="ChEBI" id="CHEBI:49883"/>
    </cofactor>
    <text evidence="10">Binds 3 [4Fe-4S] clusters.</text>
</comment>
<proteinExistence type="inferred from homology"/>
<dbReference type="InterPro" id="IPR007202">
    <property type="entry name" value="4Fe-4S_dom"/>
</dbReference>
<dbReference type="GO" id="GO:0051539">
    <property type="term" value="F:4 iron, 4 sulfur cluster binding"/>
    <property type="evidence" value="ECO:0007669"/>
    <property type="project" value="UniProtKB-UniRule"/>
</dbReference>
<dbReference type="InterPro" id="IPR017900">
    <property type="entry name" value="4Fe4S_Fe_S_CS"/>
</dbReference>
<feature type="binding site" evidence="10">
    <location>
        <position position="171"/>
    </location>
    <ligand>
        <name>[4Fe-4S] cluster</name>
        <dbReference type="ChEBI" id="CHEBI:49883"/>
        <label>3</label>
    </ligand>
</feature>
<evidence type="ECO:0000256" key="2">
    <source>
        <dbReference type="ARBA" id="ARBA00022485"/>
    </source>
</evidence>
<feature type="binding site" evidence="10">
    <location>
        <position position="147"/>
    </location>
    <ligand>
        <name>[4Fe-4S] cluster</name>
        <dbReference type="ChEBI" id="CHEBI:49883"/>
        <label>2</label>
    </ligand>
</feature>
<gene>
    <name evidence="10" type="primary">rnfB</name>
    <name evidence="13" type="ORF">CGW93_01580</name>
</gene>
<feature type="domain" description="4Fe-4S ferredoxin-type" evidence="11">
    <location>
        <begin position="132"/>
        <end position="161"/>
    </location>
</feature>
<comment type="subunit">
    <text evidence="10">The complex is composed of six subunits: RnfA, RnfB, RnfC, RnfD, RnfE and RnfG.</text>
</comment>
<dbReference type="Pfam" id="PF04060">
    <property type="entry name" value="FeS"/>
    <property type="match status" value="1"/>
</dbReference>
<evidence type="ECO:0000256" key="9">
    <source>
        <dbReference type="ARBA" id="ARBA00023136"/>
    </source>
</evidence>
<dbReference type="SUPFAM" id="SSF54862">
    <property type="entry name" value="4Fe-4S ferredoxins"/>
    <property type="match status" value="2"/>
</dbReference>
<comment type="caution">
    <text evidence="13">The sequence shown here is derived from an EMBL/GenBank/DDBJ whole genome shotgun (WGS) entry which is preliminary data.</text>
</comment>
<keyword evidence="8 10" id="KW-0411">Iron-sulfur</keyword>
<dbReference type="InterPro" id="IPR010207">
    <property type="entry name" value="Elect_transpt_cplx_RnfB/RsxB"/>
</dbReference>
<evidence type="ECO:0000259" key="11">
    <source>
        <dbReference type="PROSITE" id="PS51379"/>
    </source>
</evidence>
<feature type="binding site" evidence="10">
    <location>
        <position position="141"/>
    </location>
    <ligand>
        <name>[4Fe-4S] cluster</name>
        <dbReference type="ChEBI" id="CHEBI:49883"/>
        <label>2</label>
    </ligand>
</feature>
<sequence length="276" mass="28990">MAPLILKAILVLGGLGLVFSIILGIAHQKLAIPVSPKEKAIRDVLPGVNCGACGFAGCDGFAHAIVEGRTDIVCPVGGEEVMQKISEILGIELGGVVPKVAIIRCKGGTGVAQPKYEYHGIETCTAAKLLHRGHKVCEQGCLGFGDCVRVCPFGAITMGEDRLPIVDYSLCTGCGKCVVACPQGMIELMPKANPIYVACKTTLPMKQVRLACKAGCIGCGLCEKVCPEDAVHMEGRLPVFDLDKCTRCGICVEKCPTKVIVIAETEARVFSASVSS</sequence>
<feature type="binding site" evidence="10">
    <location>
        <position position="177"/>
    </location>
    <ligand>
        <name>[4Fe-4S] cluster</name>
        <dbReference type="ChEBI" id="CHEBI:49883"/>
        <label>3</label>
    </ligand>
</feature>
<dbReference type="PANTHER" id="PTHR43560">
    <property type="entry name" value="ION-TRANSLOCATING OXIDOREDUCTASE COMPLEX SUBUNIT B"/>
    <property type="match status" value="1"/>
</dbReference>
<feature type="binding site" evidence="10">
    <location>
        <position position="174"/>
    </location>
    <ligand>
        <name>[4Fe-4S] cluster</name>
        <dbReference type="ChEBI" id="CHEBI:49883"/>
        <label>3</label>
    </ligand>
</feature>
<dbReference type="CDD" id="cd10549">
    <property type="entry name" value="MtMvhB_like"/>
    <property type="match status" value="1"/>
</dbReference>
<dbReference type="Gene3D" id="3.30.70.20">
    <property type="match status" value="2"/>
</dbReference>
<evidence type="ECO:0000256" key="6">
    <source>
        <dbReference type="ARBA" id="ARBA00022982"/>
    </source>
</evidence>
<dbReference type="InterPro" id="IPR017896">
    <property type="entry name" value="4Fe4S_Fe-S-bd"/>
</dbReference>
<keyword evidence="1 10" id="KW-0813">Transport</keyword>
<comment type="subcellular location">
    <subcellularLocation>
        <location evidence="10">Cell membrane</location>
    </subcellularLocation>
</comment>
<accession>A0A257LUK1</accession>
<dbReference type="Pfam" id="PF00037">
    <property type="entry name" value="Fer4"/>
    <property type="match status" value="1"/>
</dbReference>
<keyword evidence="2 10" id="KW-0004">4Fe-4S</keyword>
<feature type="binding site" evidence="10">
    <location>
        <position position="137"/>
    </location>
    <ligand>
        <name>[4Fe-4S] cluster</name>
        <dbReference type="ChEBI" id="CHEBI:49883"/>
        <label>2</label>
    </ligand>
</feature>
<feature type="domain" description="4Fe-4S ferredoxin-type" evidence="11">
    <location>
        <begin position="162"/>
        <end position="191"/>
    </location>
</feature>
<protein>
    <recommendedName>
        <fullName evidence="10">Ion-translocating oxidoreductase complex subunit B</fullName>
        <ecNumber evidence="10">7.-.-.-</ecNumber>
    </recommendedName>
    <alternativeName>
        <fullName evidence="10">Rnf electron transport complex subunit B</fullName>
    </alternativeName>
</protein>
<dbReference type="PANTHER" id="PTHR43560:SF1">
    <property type="entry name" value="ION-TRANSLOCATING OXIDOREDUCTASE COMPLEX SUBUNIT B"/>
    <property type="match status" value="1"/>
</dbReference>
<feature type="binding site" evidence="10">
    <location>
        <position position="74"/>
    </location>
    <ligand>
        <name>[4Fe-4S] cluster</name>
        <dbReference type="ChEBI" id="CHEBI:49883"/>
        <label>1</label>
    </ligand>
</feature>
<dbReference type="GO" id="GO:0005886">
    <property type="term" value="C:plasma membrane"/>
    <property type="evidence" value="ECO:0007669"/>
    <property type="project" value="UniProtKB-SubCell"/>
</dbReference>
<organism evidence="13 14">
    <name type="scientific">candidate division WOR-3 bacterium 4484_18</name>
    <dbReference type="NCBI Taxonomy" id="2020626"/>
    <lineage>
        <taxon>Bacteria</taxon>
        <taxon>Bacteria division WOR-3</taxon>
    </lineage>
</organism>
<dbReference type="EMBL" id="NMUJ01000011">
    <property type="protein sequence ID" value="OYV03294.1"/>
    <property type="molecule type" value="Genomic_DNA"/>
</dbReference>
<reference evidence="14" key="1">
    <citation type="submission" date="2017-07" db="EMBL/GenBank/DDBJ databases">
        <title>Novel pathways for hydrocarbon cycling and metabolic interdependencies in hydrothermal sediment communities.</title>
        <authorList>
            <person name="Dombrowski N."/>
            <person name="Seitz K."/>
            <person name="Teske A."/>
            <person name="Baker B."/>
        </authorList>
    </citation>
    <scope>NUCLEOTIDE SEQUENCE [LARGE SCALE GENOMIC DNA]</scope>
</reference>
<evidence type="ECO:0000256" key="10">
    <source>
        <dbReference type="HAMAP-Rule" id="MF_00463"/>
    </source>
</evidence>
<feature type="domain" description="4Fe-4S ferredoxin-type" evidence="11">
    <location>
        <begin position="206"/>
        <end position="235"/>
    </location>
</feature>
<feature type="domain" description="4Fe-4S" evidence="12">
    <location>
        <begin position="33"/>
        <end position="91"/>
    </location>
</feature>
<dbReference type="PROSITE" id="PS51379">
    <property type="entry name" value="4FE4S_FER_2"/>
    <property type="match status" value="4"/>
</dbReference>
<feature type="binding site" evidence="10">
    <location>
        <position position="58"/>
    </location>
    <ligand>
        <name>[4Fe-4S] cluster</name>
        <dbReference type="ChEBI" id="CHEBI:49883"/>
        <label>1</label>
    </ligand>
</feature>
<dbReference type="Pfam" id="PF12838">
    <property type="entry name" value="Fer4_7"/>
    <property type="match status" value="1"/>
</dbReference>
<dbReference type="NCBIfam" id="TIGR01944">
    <property type="entry name" value="rnfB"/>
    <property type="match status" value="1"/>
</dbReference>
<dbReference type="EC" id="7.-.-.-" evidence="10"/>
<dbReference type="Pfam" id="PF12798">
    <property type="entry name" value="Fer4_3"/>
    <property type="match status" value="1"/>
</dbReference>
<comment type="function">
    <text evidence="10">Part of a membrane-bound complex that couples electron transfer with translocation of ions across the membrane.</text>
</comment>
<evidence type="ECO:0000313" key="13">
    <source>
        <dbReference type="EMBL" id="OYV03294.1"/>
    </source>
</evidence>
<evidence type="ECO:0000256" key="4">
    <source>
        <dbReference type="ARBA" id="ARBA00022737"/>
    </source>
</evidence>
<dbReference type="GO" id="GO:0046872">
    <property type="term" value="F:metal ion binding"/>
    <property type="evidence" value="ECO:0007669"/>
    <property type="project" value="UniProtKB-KW"/>
</dbReference>
<evidence type="ECO:0000313" key="14">
    <source>
        <dbReference type="Proteomes" id="UP000216312"/>
    </source>
</evidence>
<dbReference type="PROSITE" id="PS00198">
    <property type="entry name" value="4FE4S_FER_1"/>
    <property type="match status" value="2"/>
</dbReference>
<dbReference type="AlphaFoldDB" id="A0A257LUK1"/>
<feature type="domain" description="4Fe-4S ferredoxin-type" evidence="11">
    <location>
        <begin position="236"/>
        <end position="265"/>
    </location>
</feature>
<dbReference type="Gene3D" id="1.10.15.40">
    <property type="entry name" value="Electron transport complex subunit B, putative Fe-S cluster"/>
    <property type="match status" value="1"/>
</dbReference>
<name>A0A257LUK1_UNCW3</name>
<evidence type="ECO:0000256" key="7">
    <source>
        <dbReference type="ARBA" id="ARBA00023004"/>
    </source>
</evidence>
<feature type="binding site" evidence="10">
    <location>
        <position position="151"/>
    </location>
    <ligand>
        <name>[4Fe-4S] cluster</name>
        <dbReference type="ChEBI" id="CHEBI:49883"/>
        <label>3</label>
    </ligand>
</feature>
<keyword evidence="10" id="KW-1003">Cell membrane</keyword>
<keyword evidence="7 10" id="KW-0408">Iron</keyword>
<evidence type="ECO:0000256" key="8">
    <source>
        <dbReference type="ARBA" id="ARBA00023014"/>
    </source>
</evidence>
<keyword evidence="4 10" id="KW-0677">Repeat</keyword>
<keyword evidence="6 10" id="KW-0249">Electron transport</keyword>
<comment type="similarity">
    <text evidence="10">Belongs to the 4Fe4S bacterial-type ferredoxin family. RnfB subfamily.</text>
</comment>
<dbReference type="GO" id="GO:0009055">
    <property type="term" value="F:electron transfer activity"/>
    <property type="evidence" value="ECO:0007669"/>
    <property type="project" value="InterPro"/>
</dbReference>
<dbReference type="PROSITE" id="PS51656">
    <property type="entry name" value="4FE4S"/>
    <property type="match status" value="1"/>
</dbReference>
<feature type="binding site" evidence="10">
    <location>
        <position position="53"/>
    </location>
    <ligand>
        <name>[4Fe-4S] cluster</name>
        <dbReference type="ChEBI" id="CHEBI:49883"/>
        <label>1</label>
    </ligand>
</feature>
<keyword evidence="3 10" id="KW-0479">Metal-binding</keyword>
<evidence type="ECO:0000256" key="3">
    <source>
        <dbReference type="ARBA" id="ARBA00022723"/>
    </source>
</evidence>
<keyword evidence="5 10" id="KW-1278">Translocase</keyword>
<feature type="binding site" evidence="10">
    <location>
        <position position="50"/>
    </location>
    <ligand>
        <name>[4Fe-4S] cluster</name>
        <dbReference type="ChEBI" id="CHEBI:49883"/>
        <label>1</label>
    </ligand>
</feature>
<keyword evidence="9 10" id="KW-0472">Membrane</keyword>
<evidence type="ECO:0000256" key="5">
    <source>
        <dbReference type="ARBA" id="ARBA00022967"/>
    </source>
</evidence>
<dbReference type="HAMAP" id="MF_00463">
    <property type="entry name" value="RsxB_RnfB"/>
    <property type="match status" value="1"/>
</dbReference>
<dbReference type="GO" id="GO:0022900">
    <property type="term" value="P:electron transport chain"/>
    <property type="evidence" value="ECO:0007669"/>
    <property type="project" value="UniProtKB-UniRule"/>
</dbReference>
<feature type="region of interest" description="Hydrophobic" evidence="10">
    <location>
        <begin position="1"/>
        <end position="27"/>
    </location>
</feature>
<feature type="binding site" evidence="10">
    <location>
        <position position="181"/>
    </location>
    <ligand>
        <name>[4Fe-4S] cluster</name>
        <dbReference type="ChEBI" id="CHEBI:49883"/>
        <label>2</label>
    </ligand>
</feature>
<evidence type="ECO:0000256" key="1">
    <source>
        <dbReference type="ARBA" id="ARBA00022448"/>
    </source>
</evidence>
<evidence type="ECO:0000259" key="12">
    <source>
        <dbReference type="PROSITE" id="PS51656"/>
    </source>
</evidence>